<dbReference type="EMBL" id="CAXKWB010026535">
    <property type="protein sequence ID" value="CAL4130379.1"/>
    <property type="molecule type" value="Genomic_DNA"/>
</dbReference>
<evidence type="ECO:0000313" key="1">
    <source>
        <dbReference type="EMBL" id="CAL4130379.1"/>
    </source>
</evidence>
<gene>
    <name evidence="1" type="ORF">MNOR_LOCUS26486</name>
</gene>
<keyword evidence="2" id="KW-1185">Reference proteome</keyword>
<feature type="non-terminal residue" evidence="1">
    <location>
        <position position="1"/>
    </location>
</feature>
<protein>
    <submittedName>
        <fullName evidence="1">Uncharacterized protein</fullName>
    </submittedName>
</protein>
<organism evidence="1 2">
    <name type="scientific">Meganyctiphanes norvegica</name>
    <name type="common">Northern krill</name>
    <name type="synonym">Thysanopoda norvegica</name>
    <dbReference type="NCBI Taxonomy" id="48144"/>
    <lineage>
        <taxon>Eukaryota</taxon>
        <taxon>Metazoa</taxon>
        <taxon>Ecdysozoa</taxon>
        <taxon>Arthropoda</taxon>
        <taxon>Crustacea</taxon>
        <taxon>Multicrustacea</taxon>
        <taxon>Malacostraca</taxon>
        <taxon>Eumalacostraca</taxon>
        <taxon>Eucarida</taxon>
        <taxon>Euphausiacea</taxon>
        <taxon>Euphausiidae</taxon>
        <taxon>Meganyctiphanes</taxon>
    </lineage>
</organism>
<sequence>TFLPAEGISFVVISRNPKFCIVSPTPPSLLCLGLSLPAPGIFARDIVIIGMGGKTLLTLLLRLRFLLKSPAWASGLPSPFLRARRVVLLVLELVFGDELLLGNDNADPSAFTWSNFSKLSTFCFKVKLD</sequence>
<dbReference type="AlphaFoldDB" id="A0AAV2RPB2"/>
<accession>A0AAV2RPB2</accession>
<dbReference type="Proteomes" id="UP001497623">
    <property type="component" value="Unassembled WGS sequence"/>
</dbReference>
<evidence type="ECO:0000313" key="2">
    <source>
        <dbReference type="Proteomes" id="UP001497623"/>
    </source>
</evidence>
<reference evidence="1 2" key="1">
    <citation type="submission" date="2024-05" db="EMBL/GenBank/DDBJ databases">
        <authorList>
            <person name="Wallberg A."/>
        </authorList>
    </citation>
    <scope>NUCLEOTIDE SEQUENCE [LARGE SCALE GENOMIC DNA]</scope>
</reference>
<proteinExistence type="predicted"/>
<name>A0AAV2RPB2_MEGNR</name>
<comment type="caution">
    <text evidence="1">The sequence shown here is derived from an EMBL/GenBank/DDBJ whole genome shotgun (WGS) entry which is preliminary data.</text>
</comment>